<name>A0A1Y2EJB8_9PEZI</name>
<keyword evidence="3" id="KW-0378">Hydrolase</keyword>
<dbReference type="SMART" id="SM00382">
    <property type="entry name" value="AAA"/>
    <property type="match status" value="1"/>
</dbReference>
<dbReference type="InterPro" id="IPR003959">
    <property type="entry name" value="ATPase_AAA_core"/>
</dbReference>
<dbReference type="Pfam" id="PF00004">
    <property type="entry name" value="AAA"/>
    <property type="match status" value="1"/>
</dbReference>
<dbReference type="RefSeq" id="XP_040721251.1">
    <property type="nucleotide sequence ID" value="XM_040863244.1"/>
</dbReference>
<dbReference type="EMBL" id="MCFJ01000001">
    <property type="protein sequence ID" value="ORY71659.1"/>
    <property type="molecule type" value="Genomic_DNA"/>
</dbReference>
<dbReference type="Pfam" id="PF22942">
    <property type="entry name" value="DUF7025"/>
    <property type="match status" value="1"/>
</dbReference>
<dbReference type="GeneID" id="63779456"/>
<dbReference type="OrthoDB" id="10042665at2759"/>
<feature type="region of interest" description="Disordered" evidence="1">
    <location>
        <begin position="1"/>
        <end position="73"/>
    </location>
</feature>
<proteinExistence type="predicted"/>
<dbReference type="Proteomes" id="UP000193689">
    <property type="component" value="Unassembled WGS sequence"/>
</dbReference>
<dbReference type="AlphaFoldDB" id="A0A1Y2EJB8"/>
<evidence type="ECO:0000313" key="3">
    <source>
        <dbReference type="EMBL" id="ORY71659.1"/>
    </source>
</evidence>
<dbReference type="PANTHER" id="PTHR46411:SF3">
    <property type="entry name" value="AAA+ ATPASE DOMAIN-CONTAINING PROTEIN"/>
    <property type="match status" value="1"/>
</dbReference>
<accession>A0A1Y2EJB8</accession>
<dbReference type="SUPFAM" id="SSF52540">
    <property type="entry name" value="P-loop containing nucleoside triphosphate hydrolases"/>
    <property type="match status" value="1"/>
</dbReference>
<evidence type="ECO:0000313" key="4">
    <source>
        <dbReference type="Proteomes" id="UP000193689"/>
    </source>
</evidence>
<feature type="domain" description="AAA+ ATPase" evidence="2">
    <location>
        <begin position="501"/>
        <end position="626"/>
    </location>
</feature>
<organism evidence="3 4">
    <name type="scientific">Pseudomassariella vexata</name>
    <dbReference type="NCBI Taxonomy" id="1141098"/>
    <lineage>
        <taxon>Eukaryota</taxon>
        <taxon>Fungi</taxon>
        <taxon>Dikarya</taxon>
        <taxon>Ascomycota</taxon>
        <taxon>Pezizomycotina</taxon>
        <taxon>Sordariomycetes</taxon>
        <taxon>Xylariomycetidae</taxon>
        <taxon>Amphisphaeriales</taxon>
        <taxon>Pseudomassariaceae</taxon>
        <taxon>Pseudomassariella</taxon>
    </lineage>
</organism>
<dbReference type="Gene3D" id="3.40.50.300">
    <property type="entry name" value="P-loop containing nucleotide triphosphate hydrolases"/>
    <property type="match status" value="1"/>
</dbReference>
<keyword evidence="4" id="KW-1185">Reference proteome</keyword>
<dbReference type="InterPro" id="IPR027417">
    <property type="entry name" value="P-loop_NTPase"/>
</dbReference>
<dbReference type="InterPro" id="IPR054289">
    <property type="entry name" value="DUF7025"/>
</dbReference>
<feature type="compositionally biased region" description="Basic and acidic residues" evidence="1">
    <location>
        <begin position="31"/>
        <end position="56"/>
    </location>
</feature>
<dbReference type="STRING" id="1141098.A0A1Y2EJB8"/>
<dbReference type="GO" id="GO:0005524">
    <property type="term" value="F:ATP binding"/>
    <property type="evidence" value="ECO:0007669"/>
    <property type="project" value="InterPro"/>
</dbReference>
<evidence type="ECO:0000256" key="1">
    <source>
        <dbReference type="SAM" id="MobiDB-lite"/>
    </source>
</evidence>
<dbReference type="InterPro" id="IPR003593">
    <property type="entry name" value="AAA+_ATPase"/>
</dbReference>
<dbReference type="PANTHER" id="PTHR46411">
    <property type="entry name" value="FAMILY ATPASE, PUTATIVE-RELATED"/>
    <property type="match status" value="1"/>
</dbReference>
<reference evidence="3 4" key="1">
    <citation type="submission" date="2016-07" db="EMBL/GenBank/DDBJ databases">
        <title>Pervasive Adenine N6-methylation of Active Genes in Fungi.</title>
        <authorList>
            <consortium name="DOE Joint Genome Institute"/>
            <person name="Mondo S.J."/>
            <person name="Dannebaum R.O."/>
            <person name="Kuo R.C."/>
            <person name="Labutti K."/>
            <person name="Haridas S."/>
            <person name="Kuo A."/>
            <person name="Salamov A."/>
            <person name="Ahrendt S.R."/>
            <person name="Lipzen A."/>
            <person name="Sullivan W."/>
            <person name="Andreopoulos W.B."/>
            <person name="Clum A."/>
            <person name="Lindquist E."/>
            <person name="Daum C."/>
            <person name="Ramamoorthy G.K."/>
            <person name="Gryganskyi A."/>
            <person name="Culley D."/>
            <person name="Magnuson J.K."/>
            <person name="James T.Y."/>
            <person name="O'Malley M.A."/>
            <person name="Stajich J.E."/>
            <person name="Spatafora J.W."/>
            <person name="Visel A."/>
            <person name="Grigoriev I.V."/>
        </authorList>
    </citation>
    <scope>NUCLEOTIDE SEQUENCE [LARGE SCALE GENOMIC DNA]</scope>
    <source>
        <strain evidence="3 4">CBS 129021</strain>
    </source>
</reference>
<dbReference type="CDD" id="cd19481">
    <property type="entry name" value="RecA-like_protease"/>
    <property type="match status" value="1"/>
</dbReference>
<sequence length="710" mass="79782">MGSVDDETSSVVMVTPAGGSDGGAEEAVNCSKKETSDSKETADTGDAGEKEKKDTDSDSDSDSESDDKQKDKIIVGMVADRKDLYQVIDKYNQPKWTERCPEDLEEAAENEETLKYAVLVRNKRSCDSRKKLEIDSVVIQSPLLKEVLRDVLKDYPGVTTTLARLTFVAPFKPFVHRWEELTAALDGDYDETTKSHLKLLHTVLFEELKDIISATKDYIKNKVITYEHVWTIFQPGTIIFASRYGRPVTVRLHEGQFTNHCKYGPCYLLKCDRLDWDGSKFGYDLSQHIILPFAGTLSITDLDCFPLAYHSDQETVTATLIARGALFERLAGYHYKAYRGNAIEQKEWGPAKITVDCRVVIDAYAHGKANPNQQPSLKPLQQVKDTGNIHSSDPDDGYSSNSYNDFDNDRDDDIFVNEGNKPLPLSEEQLLLCTPIVKGYALKTKKWLEFFVDEITEIVFNERAFECLVLPEGHKSLILAFAQSQIKNKDAFDDVISGKGKGIIMLLSGGPGIGKTLTAESVAEDMQVPLYMMSAGDLGSASWEIETNLNQVLEMVAKWNAVLLLDECDVFLETRSTHDLDRNRIVSIFLRTLEYYEGILFLTTNRVKDMDEAFHSRIHISLEYPALDESARKAVWTGFLDRSSVGNEAVAAKHELTEEDVDKLARLEMNGRVIKNVLKTSHLLACHKGEMLAYKHLKTVLQIEGYAIED</sequence>
<evidence type="ECO:0000259" key="2">
    <source>
        <dbReference type="SMART" id="SM00382"/>
    </source>
</evidence>
<feature type="region of interest" description="Disordered" evidence="1">
    <location>
        <begin position="370"/>
        <end position="403"/>
    </location>
</feature>
<dbReference type="InParanoid" id="A0A1Y2EJB8"/>
<dbReference type="GO" id="GO:0016887">
    <property type="term" value="F:ATP hydrolysis activity"/>
    <property type="evidence" value="ECO:0007669"/>
    <property type="project" value="InterPro"/>
</dbReference>
<comment type="caution">
    <text evidence="3">The sequence shown here is derived from an EMBL/GenBank/DDBJ whole genome shotgun (WGS) entry which is preliminary data.</text>
</comment>
<gene>
    <name evidence="3" type="ORF">BCR38DRAFT_480156</name>
</gene>
<protein>
    <submittedName>
        <fullName evidence="3">p-loop containing nucleoside triphosphate hydrolase protein</fullName>
    </submittedName>
</protein>